<reference evidence="3" key="1">
    <citation type="journal article" date="2020" name="Microbiol. Resour. Announc.">
        <title>Draft Genome Sequences of Thiorhodococcus mannitoliphagus and Thiorhodococcus minor, Purple Sulfur Photosynthetic Bacteria in the Gammaproteobacterial Family Chromatiaceae.</title>
        <authorList>
            <person name="Aviles F.A."/>
            <person name="Meyer T.E."/>
            <person name="Kyndt J.A."/>
        </authorList>
    </citation>
    <scope>NUCLEOTIDE SEQUENCE [LARGE SCALE GENOMIC DNA]</scope>
    <source>
        <strain evidence="3">DSM 18266</strain>
    </source>
</reference>
<dbReference type="EMBL" id="JAAIJR010000068">
    <property type="protein sequence ID" value="NEX21775.1"/>
    <property type="molecule type" value="Genomic_DNA"/>
</dbReference>
<dbReference type="Gene3D" id="3.90.950.20">
    <property type="entry name" value="CinA-like"/>
    <property type="match status" value="1"/>
</dbReference>
<protein>
    <submittedName>
        <fullName evidence="2">Nicotinamide-nucleotide amidase</fullName>
        <ecNumber evidence="2">3.5.1.42</ecNumber>
    </submittedName>
</protein>
<dbReference type="GO" id="GO:0019159">
    <property type="term" value="F:nicotinamide-nucleotide amidase activity"/>
    <property type="evidence" value="ECO:0007669"/>
    <property type="project" value="UniProtKB-EC"/>
</dbReference>
<evidence type="ECO:0000313" key="3">
    <source>
        <dbReference type="Proteomes" id="UP000471640"/>
    </source>
</evidence>
<dbReference type="SUPFAM" id="SSF142433">
    <property type="entry name" value="CinA-like"/>
    <property type="match status" value="1"/>
</dbReference>
<organism evidence="2 3">
    <name type="scientific">Thiorhodococcus mannitoliphagus</name>
    <dbReference type="NCBI Taxonomy" id="329406"/>
    <lineage>
        <taxon>Bacteria</taxon>
        <taxon>Pseudomonadati</taxon>
        <taxon>Pseudomonadota</taxon>
        <taxon>Gammaproteobacteria</taxon>
        <taxon>Chromatiales</taxon>
        <taxon>Chromatiaceae</taxon>
        <taxon>Thiorhodococcus</taxon>
    </lineage>
</organism>
<reference evidence="2 3" key="2">
    <citation type="submission" date="2020-02" db="EMBL/GenBank/DDBJ databases">
        <title>Genome sequences of Thiorhodococcus mannitoliphagus and Thiorhodococcus minor, purple sulfur photosynthetic bacteria in the gammaproteobacterial family, Chromatiaceae.</title>
        <authorList>
            <person name="Aviles F.A."/>
            <person name="Meyer T.E."/>
            <person name="Kyndt J.A."/>
        </authorList>
    </citation>
    <scope>NUCLEOTIDE SEQUENCE [LARGE SCALE GENOMIC DNA]</scope>
    <source>
        <strain evidence="2 3">DSM 18266</strain>
    </source>
</reference>
<dbReference type="Proteomes" id="UP000471640">
    <property type="component" value="Unassembled WGS sequence"/>
</dbReference>
<dbReference type="InterPro" id="IPR008136">
    <property type="entry name" value="CinA_C"/>
</dbReference>
<evidence type="ECO:0000313" key="2">
    <source>
        <dbReference type="EMBL" id="NEX21775.1"/>
    </source>
</evidence>
<evidence type="ECO:0000259" key="1">
    <source>
        <dbReference type="Pfam" id="PF02464"/>
    </source>
</evidence>
<comment type="caution">
    <text evidence="2">The sequence shown here is derived from an EMBL/GenBank/DDBJ whole genome shotgun (WGS) entry which is preliminary data.</text>
</comment>
<accession>A0A6P1E250</accession>
<dbReference type="AlphaFoldDB" id="A0A6P1E250"/>
<name>A0A6P1E250_9GAMM</name>
<dbReference type="NCBIfam" id="NF002975">
    <property type="entry name" value="PRK03661.1"/>
    <property type="match status" value="1"/>
</dbReference>
<dbReference type="RefSeq" id="WP_164654878.1">
    <property type="nucleotide sequence ID" value="NZ_JAAIJR010000068.1"/>
</dbReference>
<proteinExistence type="predicted"/>
<feature type="domain" description="CinA C-terminal" evidence="1">
    <location>
        <begin position="12"/>
        <end position="164"/>
    </location>
</feature>
<dbReference type="InterPro" id="IPR036653">
    <property type="entry name" value="CinA-like_C"/>
</dbReference>
<dbReference type="EC" id="3.5.1.42" evidence="2"/>
<sequence>MIEHSTEAKLAALAAQVGQRLLALGLMVAPAESCTGGWVAKTLTDVAGSSAWLDRGFVTYSNAAKVEMLGVSAETLDAHGAVSEAVVREMVRGALQHSCAQVAVAISGIAGPGGGTADKAVGTVWLAWGREGSEPVARRRHFAGDREQVRAQSVEAALDGLLALL</sequence>
<dbReference type="Pfam" id="PF02464">
    <property type="entry name" value="CinA"/>
    <property type="match status" value="1"/>
</dbReference>
<keyword evidence="2" id="KW-0378">Hydrolase</keyword>
<gene>
    <name evidence="2" type="primary">pncC</name>
    <name evidence="2" type="ORF">G3480_15900</name>
</gene>
<dbReference type="NCBIfam" id="TIGR00199">
    <property type="entry name" value="PncC_domain"/>
    <property type="match status" value="1"/>
</dbReference>
<keyword evidence="3" id="KW-1185">Reference proteome</keyword>